<evidence type="ECO:0000256" key="2">
    <source>
        <dbReference type="ARBA" id="ARBA00007357"/>
    </source>
</evidence>
<evidence type="ECO:0000256" key="5">
    <source>
        <dbReference type="ARBA" id="ARBA00022801"/>
    </source>
</evidence>
<dbReference type="PROSITE" id="PS51885">
    <property type="entry name" value="NEPRILYSIN"/>
    <property type="match status" value="1"/>
</dbReference>
<dbReference type="Pfam" id="PF01431">
    <property type="entry name" value="Peptidase_M13"/>
    <property type="match status" value="1"/>
</dbReference>
<keyword evidence="3" id="KW-0645">Protease</keyword>
<keyword evidence="4" id="KW-0479">Metal-binding</keyword>
<dbReference type="CDD" id="cd08662">
    <property type="entry name" value="M13"/>
    <property type="match status" value="1"/>
</dbReference>
<evidence type="ECO:0000256" key="6">
    <source>
        <dbReference type="ARBA" id="ARBA00022833"/>
    </source>
</evidence>
<feature type="region of interest" description="Disordered" evidence="8">
    <location>
        <begin position="1"/>
        <end position="24"/>
    </location>
</feature>
<comment type="similarity">
    <text evidence="2">Belongs to the peptidase M13 family.</text>
</comment>
<keyword evidence="9" id="KW-0472">Membrane</keyword>
<evidence type="ECO:0000259" key="11">
    <source>
        <dbReference type="Pfam" id="PF05649"/>
    </source>
</evidence>
<evidence type="ECO:0000313" key="13">
    <source>
        <dbReference type="Proteomes" id="UP001219567"/>
    </source>
</evidence>
<evidence type="ECO:0000313" key="12">
    <source>
        <dbReference type="EMBL" id="WFC97567.1"/>
    </source>
</evidence>
<dbReference type="Proteomes" id="UP001219567">
    <property type="component" value="Chromosome 1"/>
</dbReference>
<dbReference type="Pfam" id="PF05649">
    <property type="entry name" value="Peptidase_M13_N"/>
    <property type="match status" value="1"/>
</dbReference>
<sequence length="788" mass="88429">MQSDTETRPLLDEEHGVTPQDGMQGRMRRVTRAIHNKVLMPLGRPSVYRPVILALVLLNIVALIRSFFGTHPPPPPRGSRDPLHHKHGRVCTTPGCVQVSYELLHSVNETVDPCDDFYEFATGGWRENHPIPSDQGLFGIGQYVLAKNNKILGDILLGDTETTNKDDKASLHKLRGFYDACMDTKHQNKIGATPLLDDVFYLYQELRPSSTESLTSALAWMHQKGIHAFFEPTVEGDPGHAPLAATPNWIPGGLGLPDSTYYDDLDLLKDYQSMISQAVVEVIRAAKKEKRHAEIMDLEAADMIAEAVVTFERTLAKMTPDVVQLSDPLAIYNPLSLSDLQELSPALDWEAYLGAMSTSKVVPRKVIVASKDYFEKLSLLLKQTPSKNVHAYLYWTLVRSLGLFLGPEVPLGEPARRLNRFTNGIPEDGKEIRETTCQDAVSKALGYMSGRFFAQKTFGPESKKQVETMMDSIRMAFYYRLEQLPWLDAATRATARQKAEDIIIKVGYPVTPNTESAAAIWDYYSPLKVGKSYFKNQVAAKKFAIHQAWSRIGGSLNTGLIGDLVPSEVNAEYNAPQNEIVFPAGLLQSPYFDPKWPMYLQYGAFGTTAGHELSHAFDPSGRLFDKDGYLFDWWTPKTAKAFEKRQRCVEDQYAQKSMLGPDGKEHRLQSKFTIGEDVADFGGLAQSYYAWKTAFKQGDREVHKRNELLPGLTQYSQEQLFFIAYGAAWARNIRPAETVKRLKTDPHSPTKYRVNVPLSNFPPFAKAFGCKPGKDAMALPTTDRCEIW</sequence>
<dbReference type="EC" id="3.4.24.71" evidence="12"/>
<dbReference type="GO" id="GO:0016485">
    <property type="term" value="P:protein processing"/>
    <property type="evidence" value="ECO:0007669"/>
    <property type="project" value="TreeGrafter"/>
</dbReference>
<keyword evidence="7" id="KW-0482">Metalloprotease</keyword>
<keyword evidence="6" id="KW-0862">Zinc</keyword>
<dbReference type="Gene3D" id="3.40.390.10">
    <property type="entry name" value="Collagenase (Catalytic Domain)"/>
    <property type="match status" value="1"/>
</dbReference>
<feature type="transmembrane region" description="Helical" evidence="9">
    <location>
        <begin position="47"/>
        <end position="68"/>
    </location>
</feature>
<dbReference type="GO" id="GO:0004222">
    <property type="term" value="F:metalloendopeptidase activity"/>
    <property type="evidence" value="ECO:0007669"/>
    <property type="project" value="UniProtKB-EC"/>
</dbReference>
<accession>A0AAJ5YU12</accession>
<dbReference type="InterPro" id="IPR042089">
    <property type="entry name" value="Peptidase_M13_dom_2"/>
</dbReference>
<evidence type="ECO:0000256" key="3">
    <source>
        <dbReference type="ARBA" id="ARBA00022670"/>
    </source>
</evidence>
<evidence type="ECO:0000259" key="10">
    <source>
        <dbReference type="Pfam" id="PF01431"/>
    </source>
</evidence>
<evidence type="ECO:0000256" key="4">
    <source>
        <dbReference type="ARBA" id="ARBA00022723"/>
    </source>
</evidence>
<keyword evidence="9" id="KW-1133">Transmembrane helix</keyword>
<keyword evidence="9" id="KW-0812">Transmembrane</keyword>
<dbReference type="PRINTS" id="PR00786">
    <property type="entry name" value="NEPRILYSIN"/>
</dbReference>
<protein>
    <submittedName>
        <fullName evidence="12">Endothelin-converting enzyme 1</fullName>
        <ecNumber evidence="12">3.4.24.71</ecNumber>
    </submittedName>
</protein>
<dbReference type="InterPro" id="IPR000718">
    <property type="entry name" value="Peptidase_M13"/>
</dbReference>
<keyword evidence="5 12" id="KW-0378">Hydrolase</keyword>
<keyword evidence="13" id="KW-1185">Reference proteome</keyword>
<evidence type="ECO:0000256" key="7">
    <source>
        <dbReference type="ARBA" id="ARBA00023049"/>
    </source>
</evidence>
<gene>
    <name evidence="12" type="ORF">MYAM1_000282</name>
</gene>
<organism evidence="12 13">
    <name type="scientific">Malassezia yamatoensis</name>
    <dbReference type="NCBI Taxonomy" id="253288"/>
    <lineage>
        <taxon>Eukaryota</taxon>
        <taxon>Fungi</taxon>
        <taxon>Dikarya</taxon>
        <taxon>Basidiomycota</taxon>
        <taxon>Ustilaginomycotina</taxon>
        <taxon>Malasseziomycetes</taxon>
        <taxon>Malasseziales</taxon>
        <taxon>Malasseziaceae</taxon>
        <taxon>Malassezia</taxon>
    </lineage>
</organism>
<evidence type="ECO:0000256" key="9">
    <source>
        <dbReference type="SAM" id="Phobius"/>
    </source>
</evidence>
<comment type="cofactor">
    <cofactor evidence="1">
        <name>Zn(2+)</name>
        <dbReference type="ChEBI" id="CHEBI:29105"/>
    </cofactor>
</comment>
<name>A0AAJ5YU12_9BASI</name>
<dbReference type="InterPro" id="IPR018497">
    <property type="entry name" value="Peptidase_M13_C"/>
</dbReference>
<reference evidence="12 13" key="1">
    <citation type="submission" date="2023-03" db="EMBL/GenBank/DDBJ databases">
        <title>Mating type loci evolution in Malassezia.</title>
        <authorList>
            <person name="Coelho M.A."/>
        </authorList>
    </citation>
    <scope>NUCLEOTIDE SEQUENCE [LARGE SCALE GENOMIC DNA]</scope>
    <source>
        <strain evidence="12 13">CBS 9725</strain>
    </source>
</reference>
<dbReference type="PANTHER" id="PTHR11733">
    <property type="entry name" value="ZINC METALLOPROTEASE FAMILY M13 NEPRILYSIN-RELATED"/>
    <property type="match status" value="1"/>
</dbReference>
<dbReference type="Gene3D" id="1.10.1380.10">
    <property type="entry name" value="Neutral endopeptidase , domain2"/>
    <property type="match status" value="1"/>
</dbReference>
<feature type="compositionally biased region" description="Basic and acidic residues" evidence="8">
    <location>
        <begin position="1"/>
        <end position="16"/>
    </location>
</feature>
<dbReference type="InterPro" id="IPR008753">
    <property type="entry name" value="Peptidase_M13_N"/>
</dbReference>
<dbReference type="InterPro" id="IPR024079">
    <property type="entry name" value="MetalloPept_cat_dom_sf"/>
</dbReference>
<feature type="domain" description="Peptidase M13 N-terminal" evidence="11">
    <location>
        <begin position="113"/>
        <end position="509"/>
    </location>
</feature>
<dbReference type="EMBL" id="CP119943">
    <property type="protein sequence ID" value="WFC97567.1"/>
    <property type="molecule type" value="Genomic_DNA"/>
</dbReference>
<evidence type="ECO:0000256" key="1">
    <source>
        <dbReference type="ARBA" id="ARBA00001947"/>
    </source>
</evidence>
<dbReference type="PANTHER" id="PTHR11733:SF167">
    <property type="entry name" value="FI17812P1-RELATED"/>
    <property type="match status" value="1"/>
</dbReference>
<evidence type="ECO:0000256" key="8">
    <source>
        <dbReference type="SAM" id="MobiDB-lite"/>
    </source>
</evidence>
<feature type="domain" description="Peptidase M13 C-terminal" evidence="10">
    <location>
        <begin position="570"/>
        <end position="779"/>
    </location>
</feature>
<dbReference type="GO" id="GO:0005886">
    <property type="term" value="C:plasma membrane"/>
    <property type="evidence" value="ECO:0007669"/>
    <property type="project" value="TreeGrafter"/>
</dbReference>
<dbReference type="SUPFAM" id="SSF55486">
    <property type="entry name" value="Metalloproteases ('zincins'), catalytic domain"/>
    <property type="match status" value="1"/>
</dbReference>
<dbReference type="GO" id="GO:0046872">
    <property type="term" value="F:metal ion binding"/>
    <property type="evidence" value="ECO:0007669"/>
    <property type="project" value="UniProtKB-KW"/>
</dbReference>
<dbReference type="AlphaFoldDB" id="A0AAJ5YU12"/>
<proteinExistence type="inferred from homology"/>